<dbReference type="AlphaFoldDB" id="A0A835UV93"/>
<dbReference type="GO" id="GO:0009941">
    <property type="term" value="C:chloroplast envelope"/>
    <property type="evidence" value="ECO:0007669"/>
    <property type="project" value="UniProtKB-SubCell"/>
</dbReference>
<dbReference type="GO" id="GO:0016020">
    <property type="term" value="C:membrane"/>
    <property type="evidence" value="ECO:0007669"/>
    <property type="project" value="UniProtKB-SubCell"/>
</dbReference>
<keyword evidence="8 12" id="KW-1133">Transmembrane helix</keyword>
<evidence type="ECO:0008006" key="18">
    <source>
        <dbReference type="Google" id="ProtNLM"/>
    </source>
</evidence>
<evidence type="ECO:0000256" key="9">
    <source>
        <dbReference type="ARBA" id="ARBA00023065"/>
    </source>
</evidence>
<dbReference type="OrthoDB" id="2687058at2759"/>
<comment type="caution">
    <text evidence="16">The sequence shown here is derived from an EMBL/GenBank/DDBJ whole genome shotgun (WGS) entry which is preliminary data.</text>
</comment>
<dbReference type="InterPro" id="IPR057291">
    <property type="entry name" value="CHX17_2nd"/>
</dbReference>
<dbReference type="InterPro" id="IPR038770">
    <property type="entry name" value="Na+/solute_symporter_sf"/>
</dbReference>
<proteinExistence type="inferred from homology"/>
<feature type="domain" description="Cation/H(+) antiporter central" evidence="14">
    <location>
        <begin position="486"/>
        <end position="617"/>
    </location>
</feature>
<feature type="transmembrane region" description="Helical" evidence="12">
    <location>
        <begin position="249"/>
        <end position="270"/>
    </location>
</feature>
<feature type="transmembrane region" description="Helical" evidence="12">
    <location>
        <begin position="380"/>
        <end position="399"/>
    </location>
</feature>
<evidence type="ECO:0000256" key="1">
    <source>
        <dbReference type="ARBA" id="ARBA00003198"/>
    </source>
</evidence>
<evidence type="ECO:0000256" key="12">
    <source>
        <dbReference type="SAM" id="Phobius"/>
    </source>
</evidence>
<protein>
    <recommendedName>
        <fullName evidence="18">Cation/H+ exchanger domain-containing protein</fullName>
    </recommendedName>
</protein>
<feature type="transmembrane region" description="Helical" evidence="12">
    <location>
        <begin position="86"/>
        <end position="103"/>
    </location>
</feature>
<dbReference type="InterPro" id="IPR050794">
    <property type="entry name" value="CPA2_transporter"/>
</dbReference>
<evidence type="ECO:0000256" key="5">
    <source>
        <dbReference type="ARBA" id="ARBA00022538"/>
    </source>
</evidence>
<dbReference type="Pfam" id="PF00999">
    <property type="entry name" value="Na_H_Exchanger"/>
    <property type="match status" value="2"/>
</dbReference>
<reference evidence="16 17" key="1">
    <citation type="journal article" date="2020" name="Nat. Food">
        <title>A phased Vanilla planifolia genome enables genetic improvement of flavour and production.</title>
        <authorList>
            <person name="Hasing T."/>
            <person name="Tang H."/>
            <person name="Brym M."/>
            <person name="Khazi F."/>
            <person name="Huang T."/>
            <person name="Chambers A.H."/>
        </authorList>
    </citation>
    <scope>NUCLEOTIDE SEQUENCE [LARGE SCALE GENOMIC DNA]</scope>
    <source>
        <tissue evidence="16">Leaf</tissue>
    </source>
</reference>
<evidence type="ECO:0000256" key="2">
    <source>
        <dbReference type="ARBA" id="ARBA00004119"/>
    </source>
</evidence>
<keyword evidence="10 12" id="KW-0472">Membrane</keyword>
<evidence type="ECO:0000313" key="16">
    <source>
        <dbReference type="EMBL" id="KAG0475267.1"/>
    </source>
</evidence>
<dbReference type="EMBL" id="JADCNM010000007">
    <property type="protein sequence ID" value="KAG0475267.1"/>
    <property type="molecule type" value="Genomic_DNA"/>
</dbReference>
<dbReference type="GO" id="GO:0015297">
    <property type="term" value="F:antiporter activity"/>
    <property type="evidence" value="ECO:0007669"/>
    <property type="project" value="InterPro"/>
</dbReference>
<evidence type="ECO:0000256" key="3">
    <source>
        <dbReference type="ARBA" id="ARBA00004141"/>
    </source>
</evidence>
<feature type="transmembrane region" description="Helical" evidence="12">
    <location>
        <begin position="153"/>
        <end position="174"/>
    </location>
</feature>
<name>A0A835UV93_VANPL</name>
<gene>
    <name evidence="16" type="ORF">HPP92_014953</name>
</gene>
<feature type="transmembrane region" description="Helical" evidence="12">
    <location>
        <begin position="56"/>
        <end position="79"/>
    </location>
</feature>
<feature type="domain" description="Cation/H+ exchanger transmembrane" evidence="13">
    <location>
        <begin position="74"/>
        <end position="281"/>
    </location>
</feature>
<evidence type="ECO:0000256" key="7">
    <source>
        <dbReference type="ARBA" id="ARBA00022958"/>
    </source>
</evidence>
<dbReference type="GO" id="GO:0006813">
    <property type="term" value="P:potassium ion transport"/>
    <property type="evidence" value="ECO:0007669"/>
    <property type="project" value="UniProtKB-KW"/>
</dbReference>
<feature type="transmembrane region" description="Helical" evidence="12">
    <location>
        <begin position="123"/>
        <end position="146"/>
    </location>
</feature>
<dbReference type="Pfam" id="PF23259">
    <property type="entry name" value="CHX17_C"/>
    <property type="match status" value="1"/>
</dbReference>
<feature type="transmembrane region" description="Helical" evidence="12">
    <location>
        <begin position="344"/>
        <end position="374"/>
    </location>
</feature>
<keyword evidence="6 12" id="KW-0812">Transmembrane</keyword>
<dbReference type="PANTHER" id="PTHR32468">
    <property type="entry name" value="CATION/H + ANTIPORTER"/>
    <property type="match status" value="1"/>
</dbReference>
<dbReference type="GO" id="GO:0006885">
    <property type="term" value="P:regulation of pH"/>
    <property type="evidence" value="ECO:0007669"/>
    <property type="project" value="TreeGrafter"/>
</dbReference>
<dbReference type="Gene3D" id="3.40.50.12370">
    <property type="match status" value="1"/>
</dbReference>
<comment type="subcellular location">
    <subcellularLocation>
        <location evidence="3">Membrane</location>
        <topology evidence="3">Multi-pass membrane protein</topology>
    </subcellularLocation>
    <subcellularLocation>
        <location evidence="2">Plastid</location>
        <location evidence="2">Chloroplast envelope</location>
    </subcellularLocation>
</comment>
<evidence type="ECO:0000256" key="10">
    <source>
        <dbReference type="ARBA" id="ARBA00023136"/>
    </source>
</evidence>
<feature type="domain" description="Cation/H(+) antiporter C-terminal" evidence="15">
    <location>
        <begin position="623"/>
        <end position="783"/>
    </location>
</feature>
<evidence type="ECO:0000256" key="4">
    <source>
        <dbReference type="ARBA" id="ARBA00022448"/>
    </source>
</evidence>
<evidence type="ECO:0000256" key="11">
    <source>
        <dbReference type="ARBA" id="ARBA00038341"/>
    </source>
</evidence>
<feature type="domain" description="Cation/H+ exchanger transmembrane" evidence="13">
    <location>
        <begin position="333"/>
        <end position="429"/>
    </location>
</feature>
<keyword evidence="4" id="KW-0813">Transport</keyword>
<dbReference type="InterPro" id="IPR057290">
    <property type="entry name" value="CHX17_C"/>
</dbReference>
<dbReference type="PANTHER" id="PTHR32468:SF164">
    <property type="entry name" value="OS05G0485000 PROTEIN"/>
    <property type="match status" value="1"/>
</dbReference>
<dbReference type="GO" id="GO:0012505">
    <property type="term" value="C:endomembrane system"/>
    <property type="evidence" value="ECO:0007669"/>
    <property type="project" value="TreeGrafter"/>
</dbReference>
<sequence length="868" mass="94058">MATNTSQALSFLYSTNVNDGDALGNASFEAGNDVVCYAPAMITTSGFWAGVNPLEYALPLFILQLLLVVLVTRGLVIILRPFHQPRVIAEIIAGIVLGPSLLGKTQQFAETVFPLRSILTLETVAHIGLILFLFLVGVEMDASVMLHMGRRPLVIAVAGMSLPFLIGTISSFVFRQEISHNVHQVPFLLFLGVTLSVTAFPVLARILAETKLLSTEIGRTAMSAAVVNDILAWILLALAMAIADSRATALTSLWVLLSAAGFVLFCFFLVRPVMRWAGRRAAEAGRESPISSLCAARRGDARLSRRTPLVCTRSLGRSCLDWRCPPERWGRRGLRTKLGSIDDVSLAGTLVLVFLLASFAKIAGTVLIALYYTMPFRDGLALGFLMNTRGLVEVIILNIGRDKKVLDDESFAVMMLVSLAMTATVTPLVTAIHRPSRRLIGYKRRNLQLSKPEAELRMLACFHSARQVSPIMSILALSHPTKRSPIFLYALHLIELTGRASNLLAATSTCTTPTNRHTTSAAAAHPFLSFSDVTPPGISVHPLAAASPYATMHEDVCRIAEEKHAALILLPFHKHITVDGDLEPDANPGHRLLNINVLAHAPCSVAILVDRGLPAAASRQSHRVALLFFGGPHDREALSFAWRMADHPLTSLTLLRFLPIADPRVLTVLTDAVGSMAGVEEEERTADEECLSEFRRKYAGNERVVYAERAVANGEDMVAALRGIESVFDLYVVGKCQGGATSVLTAGMTEWTECPELGPIGDLLASSDVAATVSVLVLQQYVGGPSGQAAGLPESPAWGPTRKSRLAIFLSISSLLLIVSLSAIRKAPSKENRESEGGELPWKGEWMGTGEWEAMGMRMRPMFTDPSR</sequence>
<evidence type="ECO:0000259" key="13">
    <source>
        <dbReference type="Pfam" id="PF00999"/>
    </source>
</evidence>
<dbReference type="Proteomes" id="UP000639772">
    <property type="component" value="Chromosome 7"/>
</dbReference>
<accession>A0A835UV93</accession>
<feature type="transmembrane region" description="Helical" evidence="12">
    <location>
        <begin position="186"/>
        <end position="208"/>
    </location>
</feature>
<feature type="transmembrane region" description="Helical" evidence="12">
    <location>
        <begin position="220"/>
        <end position="243"/>
    </location>
</feature>
<keyword evidence="9" id="KW-0406">Ion transport</keyword>
<evidence type="ECO:0000313" key="17">
    <source>
        <dbReference type="Proteomes" id="UP000639772"/>
    </source>
</evidence>
<dbReference type="Pfam" id="PF23256">
    <property type="entry name" value="CHX17_2nd"/>
    <property type="match status" value="1"/>
</dbReference>
<evidence type="ECO:0000259" key="15">
    <source>
        <dbReference type="Pfam" id="PF23259"/>
    </source>
</evidence>
<dbReference type="GO" id="GO:1902600">
    <property type="term" value="P:proton transmembrane transport"/>
    <property type="evidence" value="ECO:0007669"/>
    <property type="project" value="InterPro"/>
</dbReference>
<feature type="transmembrane region" description="Helical" evidence="12">
    <location>
        <begin position="411"/>
        <end position="432"/>
    </location>
</feature>
<dbReference type="InterPro" id="IPR006153">
    <property type="entry name" value="Cation/H_exchanger_TM"/>
</dbReference>
<evidence type="ECO:0000256" key="8">
    <source>
        <dbReference type="ARBA" id="ARBA00022989"/>
    </source>
</evidence>
<evidence type="ECO:0000256" key="6">
    <source>
        <dbReference type="ARBA" id="ARBA00022692"/>
    </source>
</evidence>
<evidence type="ECO:0000259" key="14">
    <source>
        <dbReference type="Pfam" id="PF23256"/>
    </source>
</evidence>
<comment type="function">
    <text evidence="1">May function as sodium-coupled metabolite transporter across the chloroplast envelope.</text>
</comment>
<dbReference type="Gene3D" id="1.20.1530.20">
    <property type="match status" value="2"/>
</dbReference>
<comment type="similarity">
    <text evidence="11">Belongs to the monovalent cation:proton antiporter 2 (CPA2) transporter (TC 2.A.37) family. CHX (TC 2.A.37.4) subfamily.</text>
</comment>
<keyword evidence="5" id="KW-0633">Potassium transport</keyword>
<keyword evidence="7" id="KW-0630">Potassium</keyword>
<organism evidence="16 17">
    <name type="scientific">Vanilla planifolia</name>
    <name type="common">Vanilla</name>
    <dbReference type="NCBI Taxonomy" id="51239"/>
    <lineage>
        <taxon>Eukaryota</taxon>
        <taxon>Viridiplantae</taxon>
        <taxon>Streptophyta</taxon>
        <taxon>Embryophyta</taxon>
        <taxon>Tracheophyta</taxon>
        <taxon>Spermatophyta</taxon>
        <taxon>Magnoliopsida</taxon>
        <taxon>Liliopsida</taxon>
        <taxon>Asparagales</taxon>
        <taxon>Orchidaceae</taxon>
        <taxon>Vanilloideae</taxon>
        <taxon>Vanilleae</taxon>
        <taxon>Vanilla</taxon>
    </lineage>
</organism>